<protein>
    <submittedName>
        <fullName evidence="7">Succinate-acetate transporter protein</fullName>
    </submittedName>
</protein>
<evidence type="ECO:0000313" key="8">
    <source>
        <dbReference type="Proteomes" id="UP001249291"/>
    </source>
</evidence>
<dbReference type="EMBL" id="JAVIZQ010000001">
    <property type="protein sequence ID" value="MDR6141136.1"/>
    <property type="molecule type" value="Genomic_DNA"/>
</dbReference>
<keyword evidence="8" id="KW-1185">Reference proteome</keyword>
<dbReference type="RefSeq" id="WP_309687616.1">
    <property type="nucleotide sequence ID" value="NZ_JAVIZQ010000001.1"/>
</dbReference>
<dbReference type="InterPro" id="IPR000791">
    <property type="entry name" value="Gpr1/Fun34/SatP-like"/>
</dbReference>
<evidence type="ECO:0000256" key="3">
    <source>
        <dbReference type="ARBA" id="ARBA00022692"/>
    </source>
</evidence>
<keyword evidence="3 6" id="KW-0812">Transmembrane</keyword>
<feature type="transmembrane region" description="Helical" evidence="6">
    <location>
        <begin position="44"/>
        <end position="66"/>
    </location>
</feature>
<evidence type="ECO:0000256" key="1">
    <source>
        <dbReference type="ARBA" id="ARBA00004141"/>
    </source>
</evidence>
<comment type="similarity">
    <text evidence="2">Belongs to the acetate uptake transporter (AceTr) (TC 2.A.96) family.</text>
</comment>
<evidence type="ECO:0000256" key="6">
    <source>
        <dbReference type="SAM" id="Phobius"/>
    </source>
</evidence>
<organism evidence="7 8">
    <name type="scientific">Microbacterium foliorum</name>
    <dbReference type="NCBI Taxonomy" id="104336"/>
    <lineage>
        <taxon>Bacteria</taxon>
        <taxon>Bacillati</taxon>
        <taxon>Actinomycetota</taxon>
        <taxon>Actinomycetes</taxon>
        <taxon>Micrococcales</taxon>
        <taxon>Microbacteriaceae</taxon>
        <taxon>Microbacterium</taxon>
    </lineage>
</organism>
<comment type="caution">
    <text evidence="7">The sequence shown here is derived from an EMBL/GenBank/DDBJ whole genome shotgun (WGS) entry which is preliminary data.</text>
</comment>
<accession>A0ABU1HM74</accession>
<evidence type="ECO:0000256" key="5">
    <source>
        <dbReference type="ARBA" id="ARBA00023136"/>
    </source>
</evidence>
<proteinExistence type="inferred from homology"/>
<sequence length="77" mass="8034">MTRHTASPLTEALTVLFSAAAITFVLLAIGAYTSSDVITRAAGYTGFGVGILGLYGCFASVVNATWHRTVIPLGSRE</sequence>
<evidence type="ECO:0000256" key="4">
    <source>
        <dbReference type="ARBA" id="ARBA00022989"/>
    </source>
</evidence>
<keyword evidence="4 6" id="KW-1133">Transmembrane helix</keyword>
<reference evidence="7 8" key="1">
    <citation type="submission" date="2023-08" db="EMBL/GenBank/DDBJ databases">
        <title>Functional and genomic diversity of the sorghum phyllosphere microbiome.</title>
        <authorList>
            <person name="Shade A."/>
        </authorList>
    </citation>
    <scope>NUCLEOTIDE SEQUENCE [LARGE SCALE GENOMIC DNA]</scope>
    <source>
        <strain evidence="7 8">SORGH_AS_0445</strain>
    </source>
</reference>
<feature type="transmembrane region" description="Helical" evidence="6">
    <location>
        <begin position="12"/>
        <end position="32"/>
    </location>
</feature>
<gene>
    <name evidence="7" type="ORF">QE375_000690</name>
</gene>
<comment type="subcellular location">
    <subcellularLocation>
        <location evidence="1">Membrane</location>
        <topology evidence="1">Multi-pass membrane protein</topology>
    </subcellularLocation>
</comment>
<name>A0ABU1HM74_9MICO</name>
<evidence type="ECO:0000313" key="7">
    <source>
        <dbReference type="EMBL" id="MDR6141136.1"/>
    </source>
</evidence>
<evidence type="ECO:0000256" key="2">
    <source>
        <dbReference type="ARBA" id="ARBA00005587"/>
    </source>
</evidence>
<keyword evidence="5 6" id="KW-0472">Membrane</keyword>
<dbReference type="Pfam" id="PF01184">
    <property type="entry name" value="Gpr1_Fun34_YaaH"/>
    <property type="match status" value="1"/>
</dbReference>
<dbReference type="Proteomes" id="UP001249291">
    <property type="component" value="Unassembled WGS sequence"/>
</dbReference>